<evidence type="ECO:0000313" key="3">
    <source>
        <dbReference type="Proteomes" id="UP000601789"/>
    </source>
</evidence>
<comment type="caution">
    <text evidence="2">The sequence shown here is derived from an EMBL/GenBank/DDBJ whole genome shotgun (WGS) entry which is preliminary data.</text>
</comment>
<dbReference type="Gene3D" id="2.20.140.10">
    <property type="entry name" value="WGR domain"/>
    <property type="match status" value="1"/>
</dbReference>
<dbReference type="InterPro" id="IPR008893">
    <property type="entry name" value="WGR_domain"/>
</dbReference>
<evidence type="ECO:0000313" key="2">
    <source>
        <dbReference type="EMBL" id="MBI1621742.1"/>
    </source>
</evidence>
<dbReference type="CDD" id="cd07996">
    <property type="entry name" value="WGR_MMR_like"/>
    <property type="match status" value="1"/>
</dbReference>
<evidence type="ECO:0000259" key="1">
    <source>
        <dbReference type="PROSITE" id="PS51977"/>
    </source>
</evidence>
<feature type="domain" description="WGR" evidence="1">
    <location>
        <begin position="1"/>
        <end position="81"/>
    </location>
</feature>
<reference evidence="2 3" key="1">
    <citation type="submission" date="2020-10" db="EMBL/GenBank/DDBJ databases">
        <title>Aquamicrobium zhengzhouensis sp. nov., a exopolysaccharide producing bacterium isolated from farmland soil.</title>
        <authorList>
            <person name="Wang X."/>
        </authorList>
    </citation>
    <scope>NUCLEOTIDE SEQUENCE [LARGE SCALE GENOMIC DNA]</scope>
    <source>
        <strain evidence="3">cd-1</strain>
    </source>
</reference>
<dbReference type="PROSITE" id="PS51977">
    <property type="entry name" value="WGR"/>
    <property type="match status" value="1"/>
</dbReference>
<dbReference type="SUPFAM" id="SSF142921">
    <property type="entry name" value="WGR domain-like"/>
    <property type="match status" value="1"/>
</dbReference>
<dbReference type="EMBL" id="JADGMQ010000010">
    <property type="protein sequence ID" value="MBI1621742.1"/>
    <property type="molecule type" value="Genomic_DNA"/>
</dbReference>
<organism evidence="2 3">
    <name type="scientific">Aquamicrobium zhengzhouense</name>
    <dbReference type="NCBI Taxonomy" id="2781738"/>
    <lineage>
        <taxon>Bacteria</taxon>
        <taxon>Pseudomonadati</taxon>
        <taxon>Pseudomonadota</taxon>
        <taxon>Alphaproteobacteria</taxon>
        <taxon>Hyphomicrobiales</taxon>
        <taxon>Phyllobacteriaceae</taxon>
        <taxon>Aquamicrobium</taxon>
    </lineage>
</organism>
<dbReference type="Proteomes" id="UP000601789">
    <property type="component" value="Unassembled WGS sequence"/>
</dbReference>
<dbReference type="Pfam" id="PF05406">
    <property type="entry name" value="WGR"/>
    <property type="match status" value="1"/>
</dbReference>
<name>A0ABS0SEN8_9HYPH</name>
<keyword evidence="3" id="KW-1185">Reference proteome</keyword>
<dbReference type="InterPro" id="IPR036930">
    <property type="entry name" value="WGR_dom_sf"/>
</dbReference>
<accession>A0ABS0SEN8</accession>
<dbReference type="SMART" id="SM00773">
    <property type="entry name" value="WGR"/>
    <property type="match status" value="1"/>
</dbReference>
<protein>
    <submittedName>
        <fullName evidence="2">WGR domain-containing protein</fullName>
    </submittedName>
</protein>
<sequence length="81" mass="9528">MNIPAPLLLYRQDPARNMARFYHLSIEPTLFGEIALVRAWGRIGTKGRQLLEFHDDALRAQEAFEKLARRKERRGYTACRR</sequence>
<dbReference type="InterPro" id="IPR049809">
    <property type="entry name" value="YehF/YfeS-like_WGR"/>
</dbReference>
<proteinExistence type="predicted"/>
<gene>
    <name evidence="2" type="ORF">IOD40_13860</name>
</gene>
<dbReference type="RefSeq" id="WP_198477215.1">
    <property type="nucleotide sequence ID" value="NZ_JADGMQ010000010.1"/>
</dbReference>